<dbReference type="Pfam" id="PF21906">
    <property type="entry name" value="WHD_NrtR"/>
    <property type="match status" value="1"/>
</dbReference>
<evidence type="ECO:0000313" key="2">
    <source>
        <dbReference type="EMBL" id="ADD29590.1"/>
    </source>
</evidence>
<protein>
    <submittedName>
        <fullName evidence="2">NUDIX hydrolase</fullName>
    </submittedName>
</protein>
<keyword evidence="3" id="KW-1185">Reference proteome</keyword>
<dbReference type="Gene3D" id="3.90.79.10">
    <property type="entry name" value="Nucleoside Triphosphate Pyrophosphohydrolase"/>
    <property type="match status" value="1"/>
</dbReference>
<feature type="domain" description="Nudix hydrolase" evidence="1">
    <location>
        <begin position="39"/>
        <end position="182"/>
    </location>
</feature>
<gene>
    <name evidence="2" type="ordered locus">Mrub_2843</name>
</gene>
<evidence type="ECO:0000313" key="3">
    <source>
        <dbReference type="Proteomes" id="UP000006655"/>
    </source>
</evidence>
<dbReference type="InterPro" id="IPR036388">
    <property type="entry name" value="WH-like_DNA-bd_sf"/>
</dbReference>
<dbReference type="EMBL" id="CP001743">
    <property type="protein sequence ID" value="ADD29590.1"/>
    <property type="molecule type" value="Genomic_DNA"/>
</dbReference>
<evidence type="ECO:0000259" key="1">
    <source>
        <dbReference type="PROSITE" id="PS51462"/>
    </source>
</evidence>
<dbReference type="InterPro" id="IPR015797">
    <property type="entry name" value="NUDIX_hydrolase-like_dom_sf"/>
</dbReference>
<dbReference type="PANTHER" id="PTHR43736:SF4">
    <property type="entry name" value="SLR1690 PROTEIN"/>
    <property type="match status" value="1"/>
</dbReference>
<dbReference type="PROSITE" id="PS51462">
    <property type="entry name" value="NUDIX"/>
    <property type="match status" value="1"/>
</dbReference>
<dbReference type="InterPro" id="IPR036390">
    <property type="entry name" value="WH_DNA-bd_sf"/>
</dbReference>
<accession>A0A806CNL8</accession>
<dbReference type="InterPro" id="IPR054105">
    <property type="entry name" value="WHD_NrtR"/>
</dbReference>
<sequence length="267" mass="30843">MHFRYMLFAYKQVVPLIQRNPEEQQYLSSYDPNAFDRPSVTVDVVILTLREGHLEALLVKRKEHPYLNYWSLPGGFVQTHESLDEAAARVLRQKAGLEGMVGMERESPHKHPVYLEQLYTFGDPRRDPRMRVISVAYYALVEASHIREVGEEIALFKLRTPEGASSVEIFDGKNKKYSLAFDHAEILGVALRRIRGKLSYTPIGFELLPERFTLRQLQAVHETILQKKLNKDSFRRKMLASGMLEATGELERGLGRPAELYRFRRAP</sequence>
<dbReference type="Pfam" id="PF00293">
    <property type="entry name" value="NUDIX"/>
    <property type="match status" value="1"/>
</dbReference>
<dbReference type="InterPro" id="IPR000086">
    <property type="entry name" value="NUDIX_hydrolase_dom"/>
</dbReference>
<dbReference type="GO" id="GO:0016787">
    <property type="term" value="F:hydrolase activity"/>
    <property type="evidence" value="ECO:0007669"/>
    <property type="project" value="UniProtKB-KW"/>
</dbReference>
<reference evidence="2 3" key="1">
    <citation type="journal article" date="2010" name="Stand. Genomic Sci.">
        <title>Complete genome sequence of Meiothermus ruber type strain (21).</title>
        <authorList>
            <person name="Tindall B.J."/>
            <person name="Sikorski J."/>
            <person name="Lucas S."/>
            <person name="Goltsman E."/>
            <person name="Copeland A."/>
            <person name="Glavina Del Rio T."/>
            <person name="Nolan M."/>
            <person name="Tice H."/>
            <person name="Cheng J.F."/>
            <person name="Han C."/>
            <person name="Pitluck S."/>
            <person name="Liolios K."/>
            <person name="Ivanova N."/>
            <person name="Mavromatis K."/>
            <person name="Ovchinnikova G."/>
            <person name="Pati A."/>
            <person name="Fahnrich R."/>
            <person name="Goodwin L."/>
            <person name="Chen A."/>
            <person name="Palaniappan K."/>
            <person name="Land M."/>
            <person name="Hauser L."/>
            <person name="Chang Y.J."/>
            <person name="Jeffries C.D."/>
            <person name="Rohde M."/>
            <person name="Goker M."/>
            <person name="Woyke T."/>
            <person name="Bristow J."/>
            <person name="Eisen J.A."/>
            <person name="Markowitz V."/>
            <person name="Hugenholtz P."/>
            <person name="Kyrpides N.C."/>
            <person name="Klenk H.P."/>
            <person name="Lapidus A."/>
        </authorList>
    </citation>
    <scope>NUCLEOTIDE SEQUENCE [LARGE SCALE GENOMIC DNA]</scope>
    <source>
        <strain evidence="3">ATCC 35948 / DSM 1279 / VKM B-1258 / 21</strain>
    </source>
</reference>
<dbReference type="PANTHER" id="PTHR43736">
    <property type="entry name" value="ADP-RIBOSE PYROPHOSPHATASE"/>
    <property type="match status" value="1"/>
</dbReference>
<keyword evidence="2" id="KW-0378">Hydrolase</keyword>
<name>A0A806CNL8_MEIRD</name>
<dbReference type="AlphaFoldDB" id="A0A806CNL8"/>
<dbReference type="CDD" id="cd18873">
    <property type="entry name" value="NUDIX_NadM_like"/>
    <property type="match status" value="1"/>
</dbReference>
<dbReference type="SUPFAM" id="SSF55811">
    <property type="entry name" value="Nudix"/>
    <property type="match status" value="1"/>
</dbReference>
<dbReference type="Gene3D" id="1.10.10.10">
    <property type="entry name" value="Winged helix-like DNA-binding domain superfamily/Winged helix DNA-binding domain"/>
    <property type="match status" value="1"/>
</dbReference>
<dbReference type="KEGG" id="mrb:Mrub_2843"/>
<dbReference type="RefSeq" id="WP_013015088.1">
    <property type="nucleotide sequence ID" value="NC_013946.1"/>
</dbReference>
<dbReference type="Proteomes" id="UP000006655">
    <property type="component" value="Chromosome"/>
</dbReference>
<organism evidence="2 3">
    <name type="scientific">Meiothermus ruber (strain ATCC 35948 / DSM 1279 / VKM B-1258 / 21)</name>
    <name type="common">Thermus ruber</name>
    <dbReference type="NCBI Taxonomy" id="504728"/>
    <lineage>
        <taxon>Bacteria</taxon>
        <taxon>Thermotogati</taxon>
        <taxon>Deinococcota</taxon>
        <taxon>Deinococci</taxon>
        <taxon>Thermales</taxon>
        <taxon>Thermaceae</taxon>
        <taxon>Meiothermus</taxon>
    </lineage>
</organism>
<dbReference type="SUPFAM" id="SSF46785">
    <property type="entry name" value="Winged helix' DNA-binding domain"/>
    <property type="match status" value="1"/>
</dbReference>
<proteinExistence type="predicted"/>